<gene>
    <name evidence="2" type="ORF">JEQ12_013810</name>
</gene>
<accession>A0A836AK40</accession>
<reference evidence="2 3" key="1">
    <citation type="submission" date="2020-12" db="EMBL/GenBank/DDBJ databases">
        <title>De novo assembly of Tibetan sheep genome.</title>
        <authorList>
            <person name="Li X."/>
        </authorList>
    </citation>
    <scope>NUCLEOTIDE SEQUENCE [LARGE SCALE GENOMIC DNA]</scope>
    <source>
        <tissue evidence="2">Heart</tissue>
    </source>
</reference>
<sequence length="143" mass="15364">MLRAVLLPGCQVGIMGASLRQHLWAQSPRPREFTKPLRWEESCCTRPPSTSLPSCWVCMSMTGEAHTLAPSLELGAPCSRLAAPAPQPACCLLPILLPPSLGREAKLPAASKAYCSAVTRSGCRSPGPRKGSRRHDSNLHDLP</sequence>
<feature type="region of interest" description="Disordered" evidence="1">
    <location>
        <begin position="120"/>
        <end position="143"/>
    </location>
</feature>
<dbReference type="AlphaFoldDB" id="A0A836AK40"/>
<name>A0A836AK40_SHEEP</name>
<feature type="compositionally biased region" description="Basic and acidic residues" evidence="1">
    <location>
        <begin position="134"/>
        <end position="143"/>
    </location>
</feature>
<proteinExistence type="predicted"/>
<protein>
    <submittedName>
        <fullName evidence="2">Uncharacterized protein</fullName>
    </submittedName>
</protein>
<dbReference type="EMBL" id="JAEMGP010000003">
    <property type="protein sequence ID" value="KAG5211381.1"/>
    <property type="molecule type" value="Genomic_DNA"/>
</dbReference>
<comment type="caution">
    <text evidence="2">The sequence shown here is derived from an EMBL/GenBank/DDBJ whole genome shotgun (WGS) entry which is preliminary data.</text>
</comment>
<evidence type="ECO:0000256" key="1">
    <source>
        <dbReference type="SAM" id="MobiDB-lite"/>
    </source>
</evidence>
<dbReference type="Proteomes" id="UP000664991">
    <property type="component" value="Unassembled WGS sequence"/>
</dbReference>
<evidence type="ECO:0000313" key="2">
    <source>
        <dbReference type="EMBL" id="KAG5211381.1"/>
    </source>
</evidence>
<evidence type="ECO:0000313" key="3">
    <source>
        <dbReference type="Proteomes" id="UP000664991"/>
    </source>
</evidence>
<organism evidence="2 3">
    <name type="scientific">Ovis aries</name>
    <name type="common">Sheep</name>
    <dbReference type="NCBI Taxonomy" id="9940"/>
    <lineage>
        <taxon>Eukaryota</taxon>
        <taxon>Metazoa</taxon>
        <taxon>Chordata</taxon>
        <taxon>Craniata</taxon>
        <taxon>Vertebrata</taxon>
        <taxon>Euteleostomi</taxon>
        <taxon>Mammalia</taxon>
        <taxon>Eutheria</taxon>
        <taxon>Laurasiatheria</taxon>
        <taxon>Artiodactyla</taxon>
        <taxon>Ruminantia</taxon>
        <taxon>Pecora</taxon>
        <taxon>Bovidae</taxon>
        <taxon>Caprinae</taxon>
        <taxon>Ovis</taxon>
    </lineage>
</organism>